<evidence type="ECO:0000313" key="3">
    <source>
        <dbReference type="Proteomes" id="UP000092154"/>
    </source>
</evidence>
<dbReference type="OrthoDB" id="2646484at2759"/>
<keyword evidence="3" id="KW-1185">Reference proteome</keyword>
<feature type="region of interest" description="Disordered" evidence="1">
    <location>
        <begin position="233"/>
        <end position="266"/>
    </location>
</feature>
<sequence length="368" mass="40498">MTYPDLPTPFRSSPTVWSPKFDSGIFSPDEELFTDHYSMLSSLRSQYAALGSGISTPMTYESQEWQAVSMHLDMDSVTSKLSSSTDDEWTFEKDLAVVTKDLHGPVDNTPGVPPPSSMSKIAPDRLQNYLSDHCSSYGIPIRSASPRPRSEVPFVRVSSAPLNDPPCTTLPSCPVLIDPSIPPCVRGILKKVKSVRFENVSHHQDTGLLVAPAQESSTATKRPSPLRNSFIVPLSAADANKSSDTETETGPKPKGDQAPAIKKPRIMKSKLVPRSTILKPRYVSEVPILRRVDTNVRHEIPLAPGLDKPATSTIGRHSHVTKDNGRTVLTHTPKSWLTMNENDLRISVDGDAPKNRLTTPLRNIFKFN</sequence>
<accession>A0A1B7NGG7</accession>
<feature type="compositionally biased region" description="Basic and acidic residues" evidence="1">
    <location>
        <begin position="241"/>
        <end position="255"/>
    </location>
</feature>
<dbReference type="Proteomes" id="UP000092154">
    <property type="component" value="Unassembled WGS sequence"/>
</dbReference>
<evidence type="ECO:0000313" key="2">
    <source>
        <dbReference type="EMBL" id="OAX43976.1"/>
    </source>
</evidence>
<dbReference type="EMBL" id="KV448130">
    <property type="protein sequence ID" value="OAX43976.1"/>
    <property type="molecule type" value="Genomic_DNA"/>
</dbReference>
<reference evidence="2 3" key="1">
    <citation type="submission" date="2016-06" db="EMBL/GenBank/DDBJ databases">
        <title>Comparative genomics of the ectomycorrhizal sister species Rhizopogon vinicolor and Rhizopogon vesiculosus (Basidiomycota: Boletales) reveals a divergence of the mating type B locus.</title>
        <authorList>
            <consortium name="DOE Joint Genome Institute"/>
            <person name="Mujic A.B."/>
            <person name="Kuo A."/>
            <person name="Tritt A."/>
            <person name="Lipzen A."/>
            <person name="Chen C."/>
            <person name="Johnson J."/>
            <person name="Sharma A."/>
            <person name="Barry K."/>
            <person name="Grigoriev I.V."/>
            <person name="Spatafora J.W."/>
        </authorList>
    </citation>
    <scope>NUCLEOTIDE SEQUENCE [LARGE SCALE GENOMIC DNA]</scope>
    <source>
        <strain evidence="2 3">AM-OR11-026</strain>
    </source>
</reference>
<dbReference type="InParanoid" id="A0A1B7NGG7"/>
<name>A0A1B7NGG7_9AGAM</name>
<evidence type="ECO:0000256" key="1">
    <source>
        <dbReference type="SAM" id="MobiDB-lite"/>
    </source>
</evidence>
<protein>
    <submittedName>
        <fullName evidence="2">Uncharacterized protein</fullName>
    </submittedName>
</protein>
<gene>
    <name evidence="2" type="ORF">K503DRAFT_765447</name>
</gene>
<proteinExistence type="predicted"/>
<dbReference type="AlphaFoldDB" id="A0A1B7NGG7"/>
<organism evidence="2 3">
    <name type="scientific">Rhizopogon vinicolor AM-OR11-026</name>
    <dbReference type="NCBI Taxonomy" id="1314800"/>
    <lineage>
        <taxon>Eukaryota</taxon>
        <taxon>Fungi</taxon>
        <taxon>Dikarya</taxon>
        <taxon>Basidiomycota</taxon>
        <taxon>Agaricomycotina</taxon>
        <taxon>Agaricomycetes</taxon>
        <taxon>Agaricomycetidae</taxon>
        <taxon>Boletales</taxon>
        <taxon>Suillineae</taxon>
        <taxon>Rhizopogonaceae</taxon>
        <taxon>Rhizopogon</taxon>
    </lineage>
</organism>